<comment type="caution">
    <text evidence="2">The sequence shown here is derived from an EMBL/GenBank/DDBJ whole genome shotgun (WGS) entry which is preliminary data.</text>
</comment>
<accession>A0A166DS38</accession>
<reference evidence="2 3" key="1">
    <citation type="submission" date="2016-04" db="EMBL/GenBank/DDBJ databases">
        <title>Genome sequence of Methanobrevibacter cuticularis DSM 11139.</title>
        <authorList>
            <person name="Poehlein A."/>
            <person name="Seedorf H."/>
            <person name="Daniel R."/>
        </authorList>
    </citation>
    <scope>NUCLEOTIDE SEQUENCE [LARGE SCALE GENOMIC DNA]</scope>
    <source>
        <strain evidence="2 3">DSM 11139</strain>
    </source>
</reference>
<dbReference type="AlphaFoldDB" id="A0A166DS38"/>
<dbReference type="OrthoDB" id="76293at2157"/>
<proteinExistence type="predicted"/>
<protein>
    <submittedName>
        <fullName evidence="2">Uncharacterized protein</fullName>
    </submittedName>
</protein>
<gene>
    <name evidence="2" type="ORF">MBCUT_12180</name>
</gene>
<evidence type="ECO:0000313" key="3">
    <source>
        <dbReference type="Proteomes" id="UP000077275"/>
    </source>
</evidence>
<dbReference type="Proteomes" id="UP000077275">
    <property type="component" value="Unassembled WGS sequence"/>
</dbReference>
<dbReference type="RefSeq" id="WP_169805412.1">
    <property type="nucleotide sequence ID" value="NZ_LWMW01000105.1"/>
</dbReference>
<dbReference type="PATRIC" id="fig|47311.3.peg.1336"/>
<keyword evidence="3" id="KW-1185">Reference proteome</keyword>
<dbReference type="EMBL" id="LWMW01000105">
    <property type="protein sequence ID" value="KZX15893.1"/>
    <property type="molecule type" value="Genomic_DNA"/>
</dbReference>
<keyword evidence="1" id="KW-1133">Transmembrane helix</keyword>
<name>A0A166DS38_9EURY</name>
<keyword evidence="1" id="KW-0472">Membrane</keyword>
<organism evidence="2 3">
    <name type="scientific">Methanobrevibacter cuticularis</name>
    <dbReference type="NCBI Taxonomy" id="47311"/>
    <lineage>
        <taxon>Archaea</taxon>
        <taxon>Methanobacteriati</taxon>
        <taxon>Methanobacteriota</taxon>
        <taxon>Methanomada group</taxon>
        <taxon>Methanobacteria</taxon>
        <taxon>Methanobacteriales</taxon>
        <taxon>Methanobacteriaceae</taxon>
        <taxon>Methanobrevibacter</taxon>
    </lineage>
</organism>
<evidence type="ECO:0000256" key="1">
    <source>
        <dbReference type="SAM" id="Phobius"/>
    </source>
</evidence>
<sequence>MKRDPIKQYFKDPDKKAKLFFFSTIAMITSTILITVGTILFILILVGII</sequence>
<feature type="transmembrane region" description="Helical" evidence="1">
    <location>
        <begin position="20"/>
        <end position="48"/>
    </location>
</feature>
<evidence type="ECO:0000313" key="2">
    <source>
        <dbReference type="EMBL" id="KZX15893.1"/>
    </source>
</evidence>
<keyword evidence="1" id="KW-0812">Transmembrane</keyword>